<dbReference type="InterPro" id="IPR000276">
    <property type="entry name" value="GPCR_Rhodpsn"/>
</dbReference>
<dbReference type="Ensembl" id="ENSLACT00000014832.1">
    <property type="protein sequence ID" value="ENSLACP00000014729.1"/>
    <property type="gene ID" value="ENSLACG00000012963.1"/>
</dbReference>
<reference evidence="10" key="2">
    <citation type="submission" date="2025-08" db="UniProtKB">
        <authorList>
            <consortium name="Ensembl"/>
        </authorList>
    </citation>
    <scope>IDENTIFICATION</scope>
</reference>
<name>H3AYK8_LATCH</name>
<dbReference type="GO" id="GO:0008188">
    <property type="term" value="F:neuropeptide receptor activity"/>
    <property type="evidence" value="ECO:0007669"/>
    <property type="project" value="TreeGrafter"/>
</dbReference>
<reference evidence="11" key="1">
    <citation type="submission" date="2011-08" db="EMBL/GenBank/DDBJ databases">
        <title>The draft genome of Latimeria chalumnae.</title>
        <authorList>
            <person name="Di Palma F."/>
            <person name="Alfoldi J."/>
            <person name="Johnson J."/>
            <person name="Berlin A."/>
            <person name="Gnerre S."/>
            <person name="Jaffe D."/>
            <person name="MacCallum I."/>
            <person name="Young S."/>
            <person name="Walker B.J."/>
            <person name="Lander E."/>
            <person name="Lindblad-Toh K."/>
        </authorList>
    </citation>
    <scope>NUCLEOTIDE SEQUENCE [LARGE SCALE GENOMIC DNA]</scope>
    <source>
        <strain evidence="11">Wild caught</strain>
    </source>
</reference>
<keyword evidence="2 8" id="KW-0812">Transmembrane</keyword>
<feature type="domain" description="G-protein coupled receptors family 1 profile" evidence="9">
    <location>
        <begin position="23"/>
        <end position="237"/>
    </location>
</feature>
<evidence type="ECO:0000313" key="11">
    <source>
        <dbReference type="Proteomes" id="UP000008672"/>
    </source>
</evidence>
<dbReference type="InterPro" id="IPR017452">
    <property type="entry name" value="GPCR_Rhodpsn_7TM"/>
</dbReference>
<dbReference type="Proteomes" id="UP000008672">
    <property type="component" value="Unassembled WGS sequence"/>
</dbReference>
<feature type="transmembrane region" description="Helical" evidence="8">
    <location>
        <begin position="44"/>
        <end position="65"/>
    </location>
</feature>
<dbReference type="CDD" id="cd00637">
    <property type="entry name" value="7tm_classA_rhodopsin-like"/>
    <property type="match status" value="1"/>
</dbReference>
<dbReference type="InParanoid" id="H3AYK8"/>
<evidence type="ECO:0000256" key="3">
    <source>
        <dbReference type="ARBA" id="ARBA00022989"/>
    </source>
</evidence>
<keyword evidence="5 8" id="KW-0472">Membrane</keyword>
<keyword evidence="4" id="KW-0297">G-protein coupled receptor</keyword>
<dbReference type="eggNOG" id="KOG3656">
    <property type="taxonomic scope" value="Eukaryota"/>
</dbReference>
<comment type="subcellular location">
    <subcellularLocation>
        <location evidence="1">Membrane</location>
        <topology evidence="1">Multi-pass membrane protein</topology>
    </subcellularLocation>
</comment>
<reference evidence="10" key="3">
    <citation type="submission" date="2025-09" db="UniProtKB">
        <authorList>
            <consortium name="Ensembl"/>
        </authorList>
    </citation>
    <scope>IDENTIFICATION</scope>
</reference>
<feature type="transmembrane region" description="Helical" evidence="8">
    <location>
        <begin position="136"/>
        <end position="158"/>
    </location>
</feature>
<dbReference type="Gene3D" id="1.20.1070.10">
    <property type="entry name" value="Rhodopsin 7-helix transmembrane proteins"/>
    <property type="match status" value="2"/>
</dbReference>
<dbReference type="STRING" id="7897.ENSLACP00000014729"/>
<evidence type="ECO:0000259" key="9">
    <source>
        <dbReference type="PROSITE" id="PS50262"/>
    </source>
</evidence>
<keyword evidence="11" id="KW-1185">Reference proteome</keyword>
<dbReference type="AlphaFoldDB" id="H3AYK8"/>
<accession>H3AYK8</accession>
<dbReference type="PANTHER" id="PTHR45695:SF7">
    <property type="entry name" value="GASTRIN-RELEASING PEPTIDE RECEPTOR"/>
    <property type="match status" value="1"/>
</dbReference>
<dbReference type="Pfam" id="PF00001">
    <property type="entry name" value="7tm_1"/>
    <property type="match status" value="1"/>
</dbReference>
<evidence type="ECO:0000256" key="1">
    <source>
        <dbReference type="ARBA" id="ARBA00004141"/>
    </source>
</evidence>
<feature type="transmembrane region" description="Helical" evidence="8">
    <location>
        <begin position="217"/>
        <end position="240"/>
    </location>
</feature>
<dbReference type="SUPFAM" id="SSF81321">
    <property type="entry name" value="Family A G protein-coupled receptor-like"/>
    <property type="match status" value="1"/>
</dbReference>
<dbReference type="HOGENOM" id="CLU_009579_8_1_1"/>
<keyword evidence="7" id="KW-0807">Transducer</keyword>
<dbReference type="GeneTree" id="ENSGT00940000164736"/>
<evidence type="ECO:0000313" key="10">
    <source>
        <dbReference type="Ensembl" id="ENSLACP00000014729.1"/>
    </source>
</evidence>
<feature type="transmembrane region" description="Helical" evidence="8">
    <location>
        <begin position="6"/>
        <end position="32"/>
    </location>
</feature>
<proteinExistence type="predicted"/>
<organism evidence="10 11">
    <name type="scientific">Latimeria chalumnae</name>
    <name type="common">Coelacanth</name>
    <dbReference type="NCBI Taxonomy" id="7897"/>
    <lineage>
        <taxon>Eukaryota</taxon>
        <taxon>Metazoa</taxon>
        <taxon>Chordata</taxon>
        <taxon>Craniata</taxon>
        <taxon>Vertebrata</taxon>
        <taxon>Euteleostomi</taxon>
        <taxon>Coelacanthiformes</taxon>
        <taxon>Coelacanthidae</taxon>
        <taxon>Latimeria</taxon>
    </lineage>
</organism>
<dbReference type="PROSITE" id="PS50262">
    <property type="entry name" value="G_PROTEIN_RECEP_F1_2"/>
    <property type="match status" value="1"/>
</dbReference>
<dbReference type="PRINTS" id="PR00237">
    <property type="entry name" value="GPCRRHODOPSN"/>
</dbReference>
<evidence type="ECO:0000256" key="4">
    <source>
        <dbReference type="ARBA" id="ARBA00023040"/>
    </source>
</evidence>
<dbReference type="EMBL" id="AFYH01140002">
    <property type="status" value="NOT_ANNOTATED_CDS"/>
    <property type="molecule type" value="Genomic_DNA"/>
</dbReference>
<dbReference type="GO" id="GO:0005886">
    <property type="term" value="C:plasma membrane"/>
    <property type="evidence" value="ECO:0007669"/>
    <property type="project" value="TreeGrafter"/>
</dbReference>
<sequence length="271" mass="31066">MAIDYGVIFACVCGVILAVGFYAYILVFSLFAKYNSLRKNRLDILLLSMAVADFLTLILMPFIIFSSVNVTWTLGEDFCKIFQFSFAFSLAASIYSLSAVSFTRARVIMMPHQPPEMTTNTTFCLPSLYQYHSHVVITQFILFYFIPMLVIGYNYIRLAVFLHKSPMMSLVSSRNTRRASALIFSAAAIFSACWLPGYIFELCVYLGCYWDGYGWNVFHFICTILQYLSPCINPVLYVLLSKRYRNGKISWILHCKKTRIYPQISSLTENS</sequence>
<dbReference type="PANTHER" id="PTHR45695">
    <property type="entry name" value="LEUCOKININ RECEPTOR-RELATED"/>
    <property type="match status" value="1"/>
</dbReference>
<feature type="transmembrane region" description="Helical" evidence="8">
    <location>
        <begin position="179"/>
        <end position="197"/>
    </location>
</feature>
<evidence type="ECO:0000256" key="7">
    <source>
        <dbReference type="ARBA" id="ARBA00023224"/>
    </source>
</evidence>
<evidence type="ECO:0000256" key="8">
    <source>
        <dbReference type="SAM" id="Phobius"/>
    </source>
</evidence>
<evidence type="ECO:0000256" key="5">
    <source>
        <dbReference type="ARBA" id="ARBA00023136"/>
    </source>
</evidence>
<dbReference type="OMA" id="YQPPTMD"/>
<keyword evidence="3 8" id="KW-1133">Transmembrane helix</keyword>
<keyword evidence="6" id="KW-0675">Receptor</keyword>
<protein>
    <recommendedName>
        <fullName evidence="9">G-protein coupled receptors family 1 profile domain-containing protein</fullName>
    </recommendedName>
</protein>
<evidence type="ECO:0000256" key="2">
    <source>
        <dbReference type="ARBA" id="ARBA00022692"/>
    </source>
</evidence>
<evidence type="ECO:0000256" key="6">
    <source>
        <dbReference type="ARBA" id="ARBA00023170"/>
    </source>
</evidence>